<name>A0ABV6JIP5_9BACL</name>
<protein>
    <recommendedName>
        <fullName evidence="3">Spore coat protein</fullName>
    </recommendedName>
</protein>
<gene>
    <name evidence="1" type="ORF">ACFFJ8_30940</name>
</gene>
<evidence type="ECO:0000313" key="2">
    <source>
        <dbReference type="Proteomes" id="UP001589818"/>
    </source>
</evidence>
<dbReference type="RefSeq" id="WP_204817664.1">
    <property type="nucleotide sequence ID" value="NZ_JANHOF010000002.1"/>
</dbReference>
<proteinExistence type="predicted"/>
<accession>A0ABV6JIP5</accession>
<sequence>MSRLYDYIENSKQLDTLNLILKQHVVNAEFVTTTLTKVFGEDKELPKELLEDLNQFQATL</sequence>
<evidence type="ECO:0008006" key="3">
    <source>
        <dbReference type="Google" id="ProtNLM"/>
    </source>
</evidence>
<reference evidence="1 2" key="1">
    <citation type="submission" date="2024-09" db="EMBL/GenBank/DDBJ databases">
        <authorList>
            <person name="Sun Q."/>
            <person name="Mori K."/>
        </authorList>
    </citation>
    <scope>NUCLEOTIDE SEQUENCE [LARGE SCALE GENOMIC DNA]</scope>
    <source>
        <strain evidence="1 2">CCM 4839</strain>
    </source>
</reference>
<dbReference type="Proteomes" id="UP001589818">
    <property type="component" value="Unassembled WGS sequence"/>
</dbReference>
<dbReference type="EMBL" id="JBHLVF010000047">
    <property type="protein sequence ID" value="MFC0395776.1"/>
    <property type="molecule type" value="Genomic_DNA"/>
</dbReference>
<organism evidence="1 2">
    <name type="scientific">Paenibacillus mendelii</name>
    <dbReference type="NCBI Taxonomy" id="206163"/>
    <lineage>
        <taxon>Bacteria</taxon>
        <taxon>Bacillati</taxon>
        <taxon>Bacillota</taxon>
        <taxon>Bacilli</taxon>
        <taxon>Bacillales</taxon>
        <taxon>Paenibacillaceae</taxon>
        <taxon>Paenibacillus</taxon>
    </lineage>
</organism>
<keyword evidence="2" id="KW-1185">Reference proteome</keyword>
<evidence type="ECO:0000313" key="1">
    <source>
        <dbReference type="EMBL" id="MFC0395776.1"/>
    </source>
</evidence>
<comment type="caution">
    <text evidence="1">The sequence shown here is derived from an EMBL/GenBank/DDBJ whole genome shotgun (WGS) entry which is preliminary data.</text>
</comment>